<keyword evidence="8" id="KW-0285">Flavoprotein</keyword>
<dbReference type="GO" id="GO:0005886">
    <property type="term" value="C:plasma membrane"/>
    <property type="evidence" value="ECO:0007669"/>
    <property type="project" value="TreeGrafter"/>
</dbReference>
<dbReference type="EMBL" id="PFNL01000035">
    <property type="protein sequence ID" value="PIZ47631.1"/>
    <property type="molecule type" value="Genomic_DNA"/>
</dbReference>
<comment type="caution">
    <text evidence="16">The sequence shown here is derived from an EMBL/GenBank/DDBJ whole genome shotgun (WGS) entry which is preliminary data.</text>
</comment>
<evidence type="ECO:0000256" key="3">
    <source>
        <dbReference type="ARBA" id="ARBA00004370"/>
    </source>
</evidence>
<gene>
    <name evidence="16" type="ORF">COY32_01340</name>
</gene>
<keyword evidence="11" id="KW-0560">Oxidoreductase</keyword>
<feature type="domain" description="Dihydroorotate dehydrogenase catalytic" evidence="15">
    <location>
        <begin position="57"/>
        <end position="351"/>
    </location>
</feature>
<evidence type="ECO:0000256" key="10">
    <source>
        <dbReference type="ARBA" id="ARBA00022975"/>
    </source>
</evidence>
<evidence type="ECO:0000256" key="12">
    <source>
        <dbReference type="ARBA" id="ARBA00023136"/>
    </source>
</evidence>
<evidence type="ECO:0000313" key="16">
    <source>
        <dbReference type="EMBL" id="PIZ47631.1"/>
    </source>
</evidence>
<dbReference type="GO" id="GO:0005737">
    <property type="term" value="C:cytoplasm"/>
    <property type="evidence" value="ECO:0007669"/>
    <property type="project" value="InterPro"/>
</dbReference>
<dbReference type="InterPro" id="IPR005719">
    <property type="entry name" value="Dihydroorotate_DH_2"/>
</dbReference>
<evidence type="ECO:0000256" key="8">
    <source>
        <dbReference type="ARBA" id="ARBA00022630"/>
    </source>
</evidence>
<comment type="function">
    <text evidence="2">Catalyzes the conversion of dihydroorotate to orotate with quinone as electron acceptor.</text>
</comment>
<evidence type="ECO:0000256" key="14">
    <source>
        <dbReference type="NCBIfam" id="TIGR01036"/>
    </source>
</evidence>
<proteinExistence type="inferred from homology"/>
<accession>A0A2M7TKY9</accession>
<dbReference type="InterPro" id="IPR005720">
    <property type="entry name" value="Dihydroorotate_DH_cat"/>
</dbReference>
<evidence type="ECO:0000256" key="9">
    <source>
        <dbReference type="ARBA" id="ARBA00022643"/>
    </source>
</evidence>
<dbReference type="GO" id="GO:0044205">
    <property type="term" value="P:'de novo' UMP biosynthetic process"/>
    <property type="evidence" value="ECO:0007669"/>
    <property type="project" value="UniProtKB-UniPathway"/>
</dbReference>
<protein>
    <recommendedName>
        <fullName evidence="7 14">Dihydroorotate dehydrogenase (quinone)</fullName>
        <ecNumber evidence="6 14">1.3.5.2</ecNumber>
    </recommendedName>
</protein>
<dbReference type="InterPro" id="IPR050074">
    <property type="entry name" value="DHO_dehydrogenase"/>
</dbReference>
<keyword evidence="12" id="KW-0472">Membrane</keyword>
<evidence type="ECO:0000259" key="15">
    <source>
        <dbReference type="Pfam" id="PF01180"/>
    </source>
</evidence>
<dbReference type="NCBIfam" id="TIGR01036">
    <property type="entry name" value="pyrD_sub2"/>
    <property type="match status" value="1"/>
</dbReference>
<dbReference type="EC" id="1.3.5.2" evidence="6 14"/>
<evidence type="ECO:0000256" key="5">
    <source>
        <dbReference type="ARBA" id="ARBA00005359"/>
    </source>
</evidence>
<keyword evidence="10" id="KW-0665">Pyrimidine biosynthesis</keyword>
<dbReference type="InterPro" id="IPR001295">
    <property type="entry name" value="Dihydroorotate_DH_CS"/>
</dbReference>
<dbReference type="UniPathway" id="UPA00070">
    <property type="reaction ID" value="UER00946"/>
</dbReference>
<dbReference type="AlphaFoldDB" id="A0A2M7TKY9"/>
<dbReference type="CDD" id="cd04738">
    <property type="entry name" value="DHOD_2_like"/>
    <property type="match status" value="1"/>
</dbReference>
<dbReference type="PROSITE" id="PS00912">
    <property type="entry name" value="DHODEHASE_2"/>
    <property type="match status" value="1"/>
</dbReference>
<evidence type="ECO:0000256" key="2">
    <source>
        <dbReference type="ARBA" id="ARBA00003125"/>
    </source>
</evidence>
<comment type="similarity">
    <text evidence="5">Belongs to the dihydroorotate dehydrogenase family. Type 2 subfamily.</text>
</comment>
<evidence type="ECO:0000256" key="7">
    <source>
        <dbReference type="ARBA" id="ARBA00018366"/>
    </source>
</evidence>
<evidence type="ECO:0000256" key="6">
    <source>
        <dbReference type="ARBA" id="ARBA00012791"/>
    </source>
</evidence>
<reference evidence="17" key="1">
    <citation type="submission" date="2017-09" db="EMBL/GenBank/DDBJ databases">
        <title>Depth-based differentiation of microbial function through sediment-hosted aquifers and enrichment of novel symbionts in the deep terrestrial subsurface.</title>
        <authorList>
            <person name="Probst A.J."/>
            <person name="Ladd B."/>
            <person name="Jarett J.K."/>
            <person name="Geller-Mcgrath D.E."/>
            <person name="Sieber C.M.K."/>
            <person name="Emerson J.B."/>
            <person name="Anantharaman K."/>
            <person name="Thomas B.C."/>
            <person name="Malmstrom R."/>
            <person name="Stieglmeier M."/>
            <person name="Klingl A."/>
            <person name="Woyke T."/>
            <person name="Ryan C.M."/>
            <person name="Banfield J.F."/>
        </authorList>
    </citation>
    <scope>NUCLEOTIDE SEQUENCE [LARGE SCALE GENOMIC DNA]</scope>
</reference>
<dbReference type="Proteomes" id="UP000228920">
    <property type="component" value="Unassembled WGS sequence"/>
</dbReference>
<sequence length="371" mass="40684">MRTTIAIIYKAIVKPLLFQFDPETVHDNFLRIGDFLGKSKLTKLKTRLLFCVSNSLLTQRIDGITFNNPVGLSAGFDKDAALVNILPDIGFGFAQIGSVTANAYEGNPKPRLIRLKKSRGILVNYGLKNIGVDAIVAKFNSKYPSPQIPISISVAKTNCKDVVTPKQGIDDYVTSLEKLTQNNVGSLYTINISCPNTFGGEPFTTPQILEQLLSSIDTLEIPKPVWIKMPISILNEEFLSLCEVAKQHRISGLVIGNLQKDRTDQSIIDVINPDQKGGISGKPTWNRSNELISLTYTTYHDRFVIIGCGGIFSAQDAYVKIKNGASLVQLITGMIFMGPQLIGQINQGLLTLIKKDGYTNISQAIGANHKN</sequence>
<evidence type="ECO:0000256" key="1">
    <source>
        <dbReference type="ARBA" id="ARBA00001917"/>
    </source>
</evidence>
<dbReference type="GO" id="GO:0106430">
    <property type="term" value="F:dihydroorotate dehydrogenase (quinone) activity"/>
    <property type="evidence" value="ECO:0007669"/>
    <property type="project" value="UniProtKB-EC"/>
</dbReference>
<evidence type="ECO:0000256" key="4">
    <source>
        <dbReference type="ARBA" id="ARBA00005161"/>
    </source>
</evidence>
<evidence type="ECO:0000256" key="11">
    <source>
        <dbReference type="ARBA" id="ARBA00023002"/>
    </source>
</evidence>
<evidence type="ECO:0000256" key="13">
    <source>
        <dbReference type="ARBA" id="ARBA00048639"/>
    </source>
</evidence>
<comment type="pathway">
    <text evidence="4">Pyrimidine metabolism; UMP biosynthesis via de novo pathway; orotate from (S)-dihydroorotate (quinone route): step 1/1.</text>
</comment>
<name>A0A2M7TKY9_UNCKA</name>
<dbReference type="PANTHER" id="PTHR48109:SF4">
    <property type="entry name" value="DIHYDROOROTATE DEHYDROGENASE (QUINONE), MITOCHONDRIAL"/>
    <property type="match status" value="1"/>
</dbReference>
<comment type="catalytic activity">
    <reaction evidence="13">
        <text>(S)-dihydroorotate + a quinone = orotate + a quinol</text>
        <dbReference type="Rhea" id="RHEA:30187"/>
        <dbReference type="ChEBI" id="CHEBI:24646"/>
        <dbReference type="ChEBI" id="CHEBI:30839"/>
        <dbReference type="ChEBI" id="CHEBI:30864"/>
        <dbReference type="ChEBI" id="CHEBI:132124"/>
        <dbReference type="EC" id="1.3.5.2"/>
    </reaction>
</comment>
<dbReference type="Pfam" id="PF01180">
    <property type="entry name" value="DHO_dh"/>
    <property type="match status" value="1"/>
</dbReference>
<comment type="cofactor">
    <cofactor evidence="1">
        <name>FMN</name>
        <dbReference type="ChEBI" id="CHEBI:58210"/>
    </cofactor>
</comment>
<dbReference type="NCBIfam" id="NF003652">
    <property type="entry name" value="PRK05286.2-5"/>
    <property type="match status" value="1"/>
</dbReference>
<dbReference type="PANTHER" id="PTHR48109">
    <property type="entry name" value="DIHYDROOROTATE DEHYDROGENASE (QUINONE), MITOCHONDRIAL-RELATED"/>
    <property type="match status" value="1"/>
</dbReference>
<evidence type="ECO:0000313" key="17">
    <source>
        <dbReference type="Proteomes" id="UP000228920"/>
    </source>
</evidence>
<dbReference type="GO" id="GO:0006207">
    <property type="term" value="P:'de novo' pyrimidine nucleobase biosynthetic process"/>
    <property type="evidence" value="ECO:0007669"/>
    <property type="project" value="UniProtKB-UniRule"/>
</dbReference>
<keyword evidence="9" id="KW-0288">FMN</keyword>
<dbReference type="InterPro" id="IPR013785">
    <property type="entry name" value="Aldolase_TIM"/>
</dbReference>
<dbReference type="Gene3D" id="3.20.20.70">
    <property type="entry name" value="Aldolase class I"/>
    <property type="match status" value="1"/>
</dbReference>
<organism evidence="16 17">
    <name type="scientific">candidate division WWE3 bacterium CG_4_10_14_0_2_um_filter_41_14</name>
    <dbReference type="NCBI Taxonomy" id="1975072"/>
    <lineage>
        <taxon>Bacteria</taxon>
        <taxon>Katanobacteria</taxon>
    </lineage>
</organism>
<dbReference type="SUPFAM" id="SSF51395">
    <property type="entry name" value="FMN-linked oxidoreductases"/>
    <property type="match status" value="1"/>
</dbReference>
<comment type="subcellular location">
    <subcellularLocation>
        <location evidence="3">Membrane</location>
    </subcellularLocation>
</comment>